<evidence type="ECO:0000313" key="4">
    <source>
        <dbReference type="Proteomes" id="UP001551011"/>
    </source>
</evidence>
<dbReference type="EMBL" id="JBFAEG010000085">
    <property type="protein sequence ID" value="MEU5714141.1"/>
    <property type="molecule type" value="Genomic_DNA"/>
</dbReference>
<feature type="transmembrane region" description="Helical" evidence="2">
    <location>
        <begin position="29"/>
        <end position="47"/>
    </location>
</feature>
<dbReference type="RefSeq" id="WP_356197909.1">
    <property type="nucleotide sequence ID" value="NZ_JBEXDP010000164.1"/>
</dbReference>
<feature type="compositionally biased region" description="Acidic residues" evidence="1">
    <location>
        <begin position="116"/>
        <end position="134"/>
    </location>
</feature>
<feature type="region of interest" description="Disordered" evidence="1">
    <location>
        <begin position="1"/>
        <end position="22"/>
    </location>
</feature>
<gene>
    <name evidence="3" type="ORF">AB0H04_46490</name>
</gene>
<accession>A0ABV3AQA1</accession>
<feature type="compositionally biased region" description="Acidic residues" evidence="1">
    <location>
        <begin position="55"/>
        <end position="70"/>
    </location>
</feature>
<dbReference type="Proteomes" id="UP001551011">
    <property type="component" value="Unassembled WGS sequence"/>
</dbReference>
<reference evidence="3 4" key="1">
    <citation type="submission" date="2024-06" db="EMBL/GenBank/DDBJ databases">
        <title>The Natural Products Discovery Center: Release of the First 8490 Sequenced Strains for Exploring Actinobacteria Biosynthetic Diversity.</title>
        <authorList>
            <person name="Kalkreuter E."/>
            <person name="Kautsar S.A."/>
            <person name="Yang D."/>
            <person name="Bader C.D."/>
            <person name="Teijaro C.N."/>
            <person name="Fluegel L."/>
            <person name="Davis C.M."/>
            <person name="Simpson J.R."/>
            <person name="Lauterbach L."/>
            <person name="Steele A.D."/>
            <person name="Gui C."/>
            <person name="Meng S."/>
            <person name="Li G."/>
            <person name="Viehrig K."/>
            <person name="Ye F."/>
            <person name="Su P."/>
            <person name="Kiefer A.F."/>
            <person name="Nichols A."/>
            <person name="Cepeda A.J."/>
            <person name="Yan W."/>
            <person name="Fan B."/>
            <person name="Jiang Y."/>
            <person name="Adhikari A."/>
            <person name="Zheng C.-J."/>
            <person name="Schuster L."/>
            <person name="Cowan T.M."/>
            <person name="Smanski M.J."/>
            <person name="Chevrette M.G."/>
            <person name="De Carvalho L.P.S."/>
            <person name="Shen B."/>
        </authorList>
    </citation>
    <scope>NUCLEOTIDE SEQUENCE [LARGE SCALE GENOMIC DNA]</scope>
    <source>
        <strain evidence="3 4">NPDC020594</strain>
    </source>
</reference>
<keyword evidence="2" id="KW-0472">Membrane</keyword>
<comment type="caution">
    <text evidence="3">The sequence shown here is derived from an EMBL/GenBank/DDBJ whole genome shotgun (WGS) entry which is preliminary data.</text>
</comment>
<keyword evidence="4" id="KW-1185">Reference proteome</keyword>
<sequence>MTDSTLEDDEPTSFGQKTKNWYEKHKPKIRAVGGAVGVAVAVALVVAKHAVEQNAAEDAEYTEETEETEDTGSAADSAEEDERRKPPIKHNVAPYKRRLPDGREIDVSGYERGGSSDDEDEDEDEDEDPGEAAA</sequence>
<evidence type="ECO:0000313" key="3">
    <source>
        <dbReference type="EMBL" id="MEU5714141.1"/>
    </source>
</evidence>
<organism evidence="3 4">
    <name type="scientific">Streptomyces flaveolus</name>
    <dbReference type="NCBI Taxonomy" id="67297"/>
    <lineage>
        <taxon>Bacteria</taxon>
        <taxon>Bacillati</taxon>
        <taxon>Actinomycetota</taxon>
        <taxon>Actinomycetes</taxon>
        <taxon>Kitasatosporales</taxon>
        <taxon>Streptomycetaceae</taxon>
        <taxon>Streptomyces</taxon>
    </lineage>
</organism>
<proteinExistence type="predicted"/>
<evidence type="ECO:0000256" key="1">
    <source>
        <dbReference type="SAM" id="MobiDB-lite"/>
    </source>
</evidence>
<protein>
    <submittedName>
        <fullName evidence="3">Uncharacterized protein</fullName>
    </submittedName>
</protein>
<name>A0ABV3AQA1_9ACTN</name>
<feature type="region of interest" description="Disordered" evidence="1">
    <location>
        <begin position="52"/>
        <end position="134"/>
    </location>
</feature>
<keyword evidence="2" id="KW-0812">Transmembrane</keyword>
<evidence type="ECO:0000256" key="2">
    <source>
        <dbReference type="SAM" id="Phobius"/>
    </source>
</evidence>
<feature type="compositionally biased region" description="Acidic residues" evidence="1">
    <location>
        <begin position="1"/>
        <end position="11"/>
    </location>
</feature>
<keyword evidence="2" id="KW-1133">Transmembrane helix</keyword>